<dbReference type="CDD" id="cd00590">
    <property type="entry name" value="RRM_SF"/>
    <property type="match status" value="1"/>
</dbReference>
<protein>
    <submittedName>
        <fullName evidence="3">RNA-binding protein</fullName>
    </submittedName>
</protein>
<evidence type="ECO:0000313" key="3">
    <source>
        <dbReference type="EMBL" id="UWZ78933.1"/>
    </source>
</evidence>
<dbReference type="PANTHER" id="PTHR48034">
    <property type="entry name" value="TRANSFORMER-2 SEX-DETERMINING PROTEIN-RELATED"/>
    <property type="match status" value="1"/>
</dbReference>
<evidence type="ECO:0000259" key="2">
    <source>
        <dbReference type="PROSITE" id="PS50102"/>
    </source>
</evidence>
<reference evidence="3" key="1">
    <citation type="journal article" date="2022" name="Environ. Microbiol.">
        <title>Geoalkalibacter halelectricus SAP #1 sp. nov. possessing extracellular electron transfer and mineral#reducing capabilities from a haloalkaline environment.</title>
        <authorList>
            <person name="Yadav S."/>
            <person name="Singh R."/>
            <person name="Sundharam S.S."/>
            <person name="Chaudhary S."/>
            <person name="Krishnamurthi S."/>
            <person name="Patil S.A."/>
        </authorList>
    </citation>
    <scope>NUCLEOTIDE SEQUENCE</scope>
    <source>
        <strain evidence="3">SAP-1</strain>
    </source>
</reference>
<dbReference type="EMBL" id="CP092109">
    <property type="protein sequence ID" value="UWZ78933.1"/>
    <property type="molecule type" value="Genomic_DNA"/>
</dbReference>
<dbReference type="Pfam" id="PF00076">
    <property type="entry name" value="RRM_1"/>
    <property type="match status" value="1"/>
</dbReference>
<dbReference type="Gene3D" id="3.30.70.330">
    <property type="match status" value="1"/>
</dbReference>
<dbReference type="InterPro" id="IPR050441">
    <property type="entry name" value="RBM"/>
</dbReference>
<accession>A0ABY5ZIM8</accession>
<gene>
    <name evidence="3" type="ORF">L9S41_14765</name>
</gene>
<dbReference type="Proteomes" id="UP001060414">
    <property type="component" value="Chromosome"/>
</dbReference>
<dbReference type="RefSeq" id="WP_260747295.1">
    <property type="nucleotide sequence ID" value="NZ_CP092109.1"/>
</dbReference>
<dbReference type="InterPro" id="IPR012677">
    <property type="entry name" value="Nucleotide-bd_a/b_plait_sf"/>
</dbReference>
<feature type="region of interest" description="Disordered" evidence="1">
    <location>
        <begin position="81"/>
        <end position="112"/>
    </location>
</feature>
<dbReference type="SMART" id="SM00360">
    <property type="entry name" value="RRM"/>
    <property type="match status" value="1"/>
</dbReference>
<dbReference type="SUPFAM" id="SSF54928">
    <property type="entry name" value="RNA-binding domain, RBD"/>
    <property type="match status" value="1"/>
</dbReference>
<organism evidence="3 4">
    <name type="scientific">Geoalkalibacter halelectricus</name>
    <dbReference type="NCBI Taxonomy" id="2847045"/>
    <lineage>
        <taxon>Bacteria</taxon>
        <taxon>Pseudomonadati</taxon>
        <taxon>Thermodesulfobacteriota</taxon>
        <taxon>Desulfuromonadia</taxon>
        <taxon>Desulfuromonadales</taxon>
        <taxon>Geoalkalibacteraceae</taxon>
        <taxon>Geoalkalibacter</taxon>
    </lineage>
</organism>
<sequence length="112" mass="12516">MKDQSLDKDLFVSDISLAAKEEDLHKLFAICGKVKSVHLLTDQKSGQFNGCAFVRMATAAEAKDALNMLDGTRLLNRCIRIKAARPKPSAPPAEAQPTEQHRRPRHPRGRRK</sequence>
<keyword evidence="4" id="KW-1185">Reference proteome</keyword>
<dbReference type="InterPro" id="IPR035979">
    <property type="entry name" value="RBD_domain_sf"/>
</dbReference>
<evidence type="ECO:0000313" key="4">
    <source>
        <dbReference type="Proteomes" id="UP001060414"/>
    </source>
</evidence>
<evidence type="ECO:0000256" key="1">
    <source>
        <dbReference type="SAM" id="MobiDB-lite"/>
    </source>
</evidence>
<dbReference type="PROSITE" id="PS50102">
    <property type="entry name" value="RRM"/>
    <property type="match status" value="1"/>
</dbReference>
<dbReference type="InterPro" id="IPR000504">
    <property type="entry name" value="RRM_dom"/>
</dbReference>
<name>A0ABY5ZIM8_9BACT</name>
<proteinExistence type="predicted"/>
<feature type="domain" description="RRM" evidence="2">
    <location>
        <begin position="8"/>
        <end position="86"/>
    </location>
</feature>
<feature type="compositionally biased region" description="Basic residues" evidence="1">
    <location>
        <begin position="102"/>
        <end position="112"/>
    </location>
</feature>